<name>A0A0V0GR80_SOLCH</name>
<sequence>MSSVFTSEIRFPVLGSRAACWSVSTSLEDHLCFPCSWDQSFQHKHSLSFFPSHVSSIACFLPPE</sequence>
<accession>A0A0V0GR80</accession>
<dbReference type="EMBL" id="GEDG01032583">
    <property type="protein sequence ID" value="JAP10737.1"/>
    <property type="molecule type" value="Transcribed_RNA"/>
</dbReference>
<dbReference type="AlphaFoldDB" id="A0A0V0GR80"/>
<protein>
    <submittedName>
        <fullName evidence="1">Putative ovule protein</fullName>
    </submittedName>
</protein>
<evidence type="ECO:0000313" key="1">
    <source>
        <dbReference type="EMBL" id="JAP10737.1"/>
    </source>
</evidence>
<reference evidence="1" key="1">
    <citation type="submission" date="2015-12" db="EMBL/GenBank/DDBJ databases">
        <title>Gene expression during late stages of embryo sac development: a critical building block for successful pollen-pistil interactions.</title>
        <authorList>
            <person name="Liu Y."/>
            <person name="Joly V."/>
            <person name="Sabar M."/>
            <person name="Matton D.P."/>
        </authorList>
    </citation>
    <scope>NUCLEOTIDE SEQUENCE</scope>
</reference>
<organism evidence="1">
    <name type="scientific">Solanum chacoense</name>
    <name type="common">Chaco potato</name>
    <dbReference type="NCBI Taxonomy" id="4108"/>
    <lineage>
        <taxon>Eukaryota</taxon>
        <taxon>Viridiplantae</taxon>
        <taxon>Streptophyta</taxon>
        <taxon>Embryophyta</taxon>
        <taxon>Tracheophyta</taxon>
        <taxon>Spermatophyta</taxon>
        <taxon>Magnoliopsida</taxon>
        <taxon>eudicotyledons</taxon>
        <taxon>Gunneridae</taxon>
        <taxon>Pentapetalae</taxon>
        <taxon>asterids</taxon>
        <taxon>lamiids</taxon>
        <taxon>Solanales</taxon>
        <taxon>Solanaceae</taxon>
        <taxon>Solanoideae</taxon>
        <taxon>Solaneae</taxon>
        <taxon>Solanum</taxon>
    </lineage>
</organism>
<proteinExistence type="predicted"/>